<accession>A0ABN1ZGX7</accession>
<evidence type="ECO:0000313" key="1">
    <source>
        <dbReference type="EMBL" id="GAA1494792.1"/>
    </source>
</evidence>
<reference evidence="1 2" key="1">
    <citation type="journal article" date="2019" name="Int. J. Syst. Evol. Microbiol.">
        <title>The Global Catalogue of Microorganisms (GCM) 10K type strain sequencing project: providing services to taxonomists for standard genome sequencing and annotation.</title>
        <authorList>
            <consortium name="The Broad Institute Genomics Platform"/>
            <consortium name="The Broad Institute Genome Sequencing Center for Infectious Disease"/>
            <person name="Wu L."/>
            <person name="Ma J."/>
        </authorList>
    </citation>
    <scope>NUCLEOTIDE SEQUENCE [LARGE SCALE GENOMIC DNA]</scope>
    <source>
        <strain evidence="1 2">JCM 12140</strain>
    </source>
</reference>
<proteinExistence type="predicted"/>
<dbReference type="Proteomes" id="UP001501742">
    <property type="component" value="Unassembled WGS sequence"/>
</dbReference>
<keyword evidence="2" id="KW-1185">Reference proteome</keyword>
<sequence length="316" mass="35149">MQRLEIIRGGSADPTGRRGAALVAAADRGALVRLAPGRFVDAERWRAADARVRHLARIDAVDELIAPRLVLSHESALALHGLPWSGEFPDVVHVIDPRRETSQALRLLRKHPGKHRPTRLARAPSGRLVTDLRSTVVDIALTQELRRSVPVLDVALRRGVDRTQLGSELEAKSAAHGRDRARFAIEFADPRSGSVGESIARVALDEVGAPRPELQAEFHDADGFAARVDFWFPDHGVVLEFDGAAKYRDPAMRAAGLTAADVLLQEKRREDRLRRVPDVRQVGRFGWPETQDTARFRALLLGLGLPLEPRRFRRIR</sequence>
<comment type="caution">
    <text evidence="1">The sequence shown here is derived from an EMBL/GenBank/DDBJ whole genome shotgun (WGS) entry which is preliminary data.</text>
</comment>
<evidence type="ECO:0000313" key="2">
    <source>
        <dbReference type="Proteomes" id="UP001501742"/>
    </source>
</evidence>
<organism evidence="1 2">
    <name type="scientific">Curtobacterium herbarum</name>
    <dbReference type="NCBI Taxonomy" id="150122"/>
    <lineage>
        <taxon>Bacteria</taxon>
        <taxon>Bacillati</taxon>
        <taxon>Actinomycetota</taxon>
        <taxon>Actinomycetes</taxon>
        <taxon>Micrococcales</taxon>
        <taxon>Microbacteriaceae</taxon>
        <taxon>Curtobacterium</taxon>
    </lineage>
</organism>
<evidence type="ECO:0008006" key="3">
    <source>
        <dbReference type="Google" id="ProtNLM"/>
    </source>
</evidence>
<dbReference type="RefSeq" id="WP_204607469.1">
    <property type="nucleotide sequence ID" value="NZ_BAAAJX010000017.1"/>
</dbReference>
<protein>
    <recommendedName>
        <fullName evidence="3">Transcriptional regulator, AbiEi antitoxin, Type IV TA system</fullName>
    </recommendedName>
</protein>
<gene>
    <name evidence="1" type="ORF">GCM10009627_31380</name>
</gene>
<dbReference type="EMBL" id="BAAAJX010000017">
    <property type="protein sequence ID" value="GAA1494792.1"/>
    <property type="molecule type" value="Genomic_DNA"/>
</dbReference>
<name>A0ABN1ZGX7_9MICO</name>